<name>A0A1H5RFU7_9PSEU</name>
<feature type="compositionally biased region" description="Basic and acidic residues" evidence="1">
    <location>
        <begin position="81"/>
        <end position="104"/>
    </location>
</feature>
<protein>
    <submittedName>
        <fullName evidence="2">Uncharacterized protein</fullName>
    </submittedName>
</protein>
<evidence type="ECO:0000256" key="1">
    <source>
        <dbReference type="SAM" id="MobiDB-lite"/>
    </source>
</evidence>
<dbReference type="AlphaFoldDB" id="A0A1H5RFU7"/>
<keyword evidence="3" id="KW-1185">Reference proteome</keyword>
<organism evidence="2 3">
    <name type="scientific">Amycolatopsis pretoriensis</name>
    <dbReference type="NCBI Taxonomy" id="218821"/>
    <lineage>
        <taxon>Bacteria</taxon>
        <taxon>Bacillati</taxon>
        <taxon>Actinomycetota</taxon>
        <taxon>Actinomycetes</taxon>
        <taxon>Pseudonocardiales</taxon>
        <taxon>Pseudonocardiaceae</taxon>
        <taxon>Amycolatopsis</taxon>
    </lineage>
</organism>
<accession>A0A1H5RFU7</accession>
<sequence length="154" mass="16967">MVHNARRPHEIRSGYAFGKPRIGKIPMHADNVDIRTGRRPHGALSLGEQRGSGIKQHNGAPTPPSKLTSKEHAHATSPAPDIEHGRPPRKALDQPPSNRRERTGIKGIGHAQLSEPIGPVDVVVGVYGHHPIEHQHSRREGGETHRQPRLKHTQ</sequence>
<feature type="compositionally biased region" description="Basic and acidic residues" evidence="1">
    <location>
        <begin position="130"/>
        <end position="146"/>
    </location>
</feature>
<feature type="region of interest" description="Disordered" evidence="1">
    <location>
        <begin position="126"/>
        <end position="154"/>
    </location>
</feature>
<evidence type="ECO:0000313" key="3">
    <source>
        <dbReference type="Proteomes" id="UP000198878"/>
    </source>
</evidence>
<dbReference type="STRING" id="218821.SAMN05421837_110326"/>
<dbReference type="EMBL" id="FNUJ01000010">
    <property type="protein sequence ID" value="SEF36568.1"/>
    <property type="molecule type" value="Genomic_DNA"/>
</dbReference>
<evidence type="ECO:0000313" key="2">
    <source>
        <dbReference type="EMBL" id="SEF36568.1"/>
    </source>
</evidence>
<dbReference type="Proteomes" id="UP000198878">
    <property type="component" value="Unassembled WGS sequence"/>
</dbReference>
<proteinExistence type="predicted"/>
<feature type="region of interest" description="Disordered" evidence="1">
    <location>
        <begin position="1"/>
        <end position="113"/>
    </location>
</feature>
<gene>
    <name evidence="2" type="ORF">SAMN05421837_110326</name>
</gene>
<reference evidence="3" key="1">
    <citation type="submission" date="2016-10" db="EMBL/GenBank/DDBJ databases">
        <authorList>
            <person name="Varghese N."/>
            <person name="Submissions S."/>
        </authorList>
    </citation>
    <scope>NUCLEOTIDE SEQUENCE [LARGE SCALE GENOMIC DNA]</scope>
    <source>
        <strain evidence="3">DSM 44654</strain>
    </source>
</reference>